<dbReference type="EMBL" id="GL377587">
    <property type="protein sequence ID" value="EFJ25376.1"/>
    <property type="molecule type" value="Genomic_DNA"/>
</dbReference>
<name>D8RRC6_SELML</name>
<dbReference type="HOGENOM" id="CLU_610307_0_0_1"/>
<dbReference type="InterPro" id="IPR038765">
    <property type="entry name" value="Papain-like_cys_pep_sf"/>
</dbReference>
<dbReference type="SUPFAM" id="SSF54001">
    <property type="entry name" value="Cysteine proteinases"/>
    <property type="match status" value="1"/>
</dbReference>
<sequence>MHDSDGNVKLADFRMAKHAMPNLPVPVPNLSCTHNVAVSQESLCETHFESTRLTWNVAATYHRPELNLKPYLGLTYYKEQDLERACKIVRALAELVKCQARDLFPKSATEWFLRTFPQREATVIGNRWLDAFETDDINADANISYQSTLNVVEKLYRWYCSHPDGLMILQDKESQLQHVFSEGVAENVRSLMILEEKEAVRGATEEKNIRAAAGQAITTASEHKLVGIPNIGRTCDLSRLLEKASATSQLFKELFELHKKINNGEACDARAMHQQVAALDPNFAVLGQDQDAHEFLVLLFNELEKVMDCKEVKLKFKHVCKCVTCGVSNSSFEETTHWLLHIPNGGDSQSLDLETCIDFDRADENVQLHACTCGSQKLASNEQESYNLCAVVEHYGRGGHYTTVAKANRIWYKFDDAIVEDIGTGVKRELDGNQAQEVYAKTF</sequence>
<dbReference type="Pfam" id="PF00443">
    <property type="entry name" value="UCH"/>
    <property type="match status" value="1"/>
</dbReference>
<accession>D8RRC6</accession>
<dbReference type="InterPro" id="IPR028889">
    <property type="entry name" value="USP"/>
</dbReference>
<dbReference type="Gene3D" id="3.90.70.10">
    <property type="entry name" value="Cysteine proteinases"/>
    <property type="match status" value="2"/>
</dbReference>
<evidence type="ECO:0000313" key="2">
    <source>
        <dbReference type="EMBL" id="EFJ25376.1"/>
    </source>
</evidence>
<dbReference type="PANTHER" id="PTHR24006">
    <property type="entry name" value="UBIQUITIN CARBOXYL-TERMINAL HYDROLASE"/>
    <property type="match status" value="1"/>
</dbReference>
<protein>
    <recommendedName>
        <fullName evidence="1">USP domain-containing protein</fullName>
    </recommendedName>
</protein>
<dbReference type="PROSITE" id="PS50235">
    <property type="entry name" value="USP_3"/>
    <property type="match status" value="1"/>
</dbReference>
<dbReference type="AlphaFoldDB" id="D8RRC6"/>
<keyword evidence="3" id="KW-1185">Reference proteome</keyword>
<organism evidence="3">
    <name type="scientific">Selaginella moellendorffii</name>
    <name type="common">Spikemoss</name>
    <dbReference type="NCBI Taxonomy" id="88036"/>
    <lineage>
        <taxon>Eukaryota</taxon>
        <taxon>Viridiplantae</taxon>
        <taxon>Streptophyta</taxon>
        <taxon>Embryophyta</taxon>
        <taxon>Tracheophyta</taxon>
        <taxon>Lycopodiopsida</taxon>
        <taxon>Selaginellales</taxon>
        <taxon>Selaginellaceae</taxon>
        <taxon>Selaginella</taxon>
    </lineage>
</organism>
<dbReference type="InterPro" id="IPR050164">
    <property type="entry name" value="Peptidase_C19"/>
</dbReference>
<dbReference type="CDD" id="cd02257">
    <property type="entry name" value="Peptidase_C19"/>
    <property type="match status" value="1"/>
</dbReference>
<dbReference type="InterPro" id="IPR001394">
    <property type="entry name" value="Peptidase_C19_UCH"/>
</dbReference>
<dbReference type="KEGG" id="smo:SELMODRAFT_414015"/>
<dbReference type="GO" id="GO:0016579">
    <property type="term" value="P:protein deubiquitination"/>
    <property type="evidence" value="ECO:0007669"/>
    <property type="project" value="InterPro"/>
</dbReference>
<reference evidence="2 3" key="1">
    <citation type="journal article" date="2011" name="Science">
        <title>The Selaginella genome identifies genetic changes associated with the evolution of vascular plants.</title>
        <authorList>
            <person name="Banks J.A."/>
            <person name="Nishiyama T."/>
            <person name="Hasebe M."/>
            <person name="Bowman J.L."/>
            <person name="Gribskov M."/>
            <person name="dePamphilis C."/>
            <person name="Albert V.A."/>
            <person name="Aono N."/>
            <person name="Aoyama T."/>
            <person name="Ambrose B.A."/>
            <person name="Ashton N.W."/>
            <person name="Axtell M.J."/>
            <person name="Barker E."/>
            <person name="Barker M.S."/>
            <person name="Bennetzen J.L."/>
            <person name="Bonawitz N.D."/>
            <person name="Chapple C."/>
            <person name="Cheng C."/>
            <person name="Correa L.G."/>
            <person name="Dacre M."/>
            <person name="DeBarry J."/>
            <person name="Dreyer I."/>
            <person name="Elias M."/>
            <person name="Engstrom E.M."/>
            <person name="Estelle M."/>
            <person name="Feng L."/>
            <person name="Finet C."/>
            <person name="Floyd S.K."/>
            <person name="Frommer W.B."/>
            <person name="Fujita T."/>
            <person name="Gramzow L."/>
            <person name="Gutensohn M."/>
            <person name="Harholt J."/>
            <person name="Hattori M."/>
            <person name="Heyl A."/>
            <person name="Hirai T."/>
            <person name="Hiwatashi Y."/>
            <person name="Ishikawa M."/>
            <person name="Iwata M."/>
            <person name="Karol K.G."/>
            <person name="Koehler B."/>
            <person name="Kolukisaoglu U."/>
            <person name="Kubo M."/>
            <person name="Kurata T."/>
            <person name="Lalonde S."/>
            <person name="Li K."/>
            <person name="Li Y."/>
            <person name="Litt A."/>
            <person name="Lyons E."/>
            <person name="Manning G."/>
            <person name="Maruyama T."/>
            <person name="Michael T.P."/>
            <person name="Mikami K."/>
            <person name="Miyazaki S."/>
            <person name="Morinaga S."/>
            <person name="Murata T."/>
            <person name="Mueller-Roeber B."/>
            <person name="Nelson D.R."/>
            <person name="Obara M."/>
            <person name="Oguri Y."/>
            <person name="Olmstead R.G."/>
            <person name="Onodera N."/>
            <person name="Petersen B.L."/>
            <person name="Pils B."/>
            <person name="Prigge M."/>
            <person name="Rensing S.A."/>
            <person name="Riano-Pachon D.M."/>
            <person name="Roberts A.W."/>
            <person name="Sato Y."/>
            <person name="Scheller H.V."/>
            <person name="Schulz B."/>
            <person name="Schulz C."/>
            <person name="Shakirov E.V."/>
            <person name="Shibagaki N."/>
            <person name="Shinohara N."/>
            <person name="Shippen D.E."/>
            <person name="Soerensen I."/>
            <person name="Sotooka R."/>
            <person name="Sugimoto N."/>
            <person name="Sugita M."/>
            <person name="Sumikawa N."/>
            <person name="Tanurdzic M."/>
            <person name="Theissen G."/>
            <person name="Ulvskov P."/>
            <person name="Wakazuki S."/>
            <person name="Weng J.K."/>
            <person name="Willats W.W."/>
            <person name="Wipf D."/>
            <person name="Wolf P.G."/>
            <person name="Yang L."/>
            <person name="Zimmer A.D."/>
            <person name="Zhu Q."/>
            <person name="Mitros T."/>
            <person name="Hellsten U."/>
            <person name="Loque D."/>
            <person name="Otillar R."/>
            <person name="Salamov A."/>
            <person name="Schmutz J."/>
            <person name="Shapiro H."/>
            <person name="Lindquist E."/>
            <person name="Lucas S."/>
            <person name="Rokhsar D."/>
            <person name="Grigoriev I.V."/>
        </authorList>
    </citation>
    <scope>NUCLEOTIDE SEQUENCE [LARGE SCALE GENOMIC DNA]</scope>
</reference>
<evidence type="ECO:0000259" key="1">
    <source>
        <dbReference type="PROSITE" id="PS50235"/>
    </source>
</evidence>
<evidence type="ECO:0000313" key="3">
    <source>
        <dbReference type="Proteomes" id="UP000001514"/>
    </source>
</evidence>
<feature type="domain" description="USP" evidence="1">
    <location>
        <begin position="226"/>
        <end position="443"/>
    </location>
</feature>
<dbReference type="Gramene" id="EFJ25376">
    <property type="protein sequence ID" value="EFJ25376"/>
    <property type="gene ID" value="SELMODRAFT_414015"/>
</dbReference>
<dbReference type="InParanoid" id="D8RRC6"/>
<dbReference type="Proteomes" id="UP000001514">
    <property type="component" value="Unassembled WGS sequence"/>
</dbReference>
<dbReference type="GO" id="GO:0004843">
    <property type="term" value="F:cysteine-type deubiquitinase activity"/>
    <property type="evidence" value="ECO:0007669"/>
    <property type="project" value="InterPro"/>
</dbReference>
<proteinExistence type="predicted"/>
<gene>
    <name evidence="2" type="ORF">SELMODRAFT_414015</name>
</gene>